<sequence>MGTPIHERIRRARISRGLTLEALAQELGDITKQGLSKFEKGLAVPSSTRLLQLSKALGVKPEYFFRSNTVSLAPLEFRKLSRMPAYRQEQVQEMMRDHLERYLSLEKSFDENLSIKLTPARSVAVNSIDDAESAATWLRKKWGVGNDAIADLIDLLENQGFKVVLLNGIDNFDGACAATVDERNVLFGLNGDRPGERMRFTAAHELGHWIMKLPQHMPEKDKERCCHRFAAAFLFPAGQVKLEFGVHQRSKVHPQELFNAKKTYGVSMAMISLRLKDLGLLSDAGYRSLLIQFGQQGWRKSEPGALPSERPRRFESLTFRGLSEDIFTISRAAELLQIPISRLTDRVLGALLHE</sequence>
<dbReference type="PROSITE" id="PS50943">
    <property type="entry name" value="HTH_CROC1"/>
    <property type="match status" value="1"/>
</dbReference>
<keyword evidence="4" id="KW-1185">Reference proteome</keyword>
<evidence type="ECO:0000259" key="2">
    <source>
        <dbReference type="PROSITE" id="PS50943"/>
    </source>
</evidence>
<proteinExistence type="inferred from homology"/>
<evidence type="ECO:0000313" key="3">
    <source>
        <dbReference type="EMBL" id="MTV37029.1"/>
    </source>
</evidence>
<dbReference type="InterPro" id="IPR052345">
    <property type="entry name" value="Rad_response_metalloprotease"/>
</dbReference>
<organism evidence="3 4">
    <name type="scientific">Duganella radicis</name>
    <dbReference type="NCBI Taxonomy" id="551988"/>
    <lineage>
        <taxon>Bacteria</taxon>
        <taxon>Pseudomonadati</taxon>
        <taxon>Pseudomonadota</taxon>
        <taxon>Betaproteobacteria</taxon>
        <taxon>Burkholderiales</taxon>
        <taxon>Oxalobacteraceae</taxon>
        <taxon>Telluria group</taxon>
        <taxon>Duganella</taxon>
    </lineage>
</organism>
<dbReference type="SMART" id="SM00530">
    <property type="entry name" value="HTH_XRE"/>
    <property type="match status" value="1"/>
</dbReference>
<dbReference type="RefSeq" id="WP_155462372.1">
    <property type="nucleotide sequence ID" value="NZ_WNKY01000003.1"/>
</dbReference>
<comment type="similarity">
    <text evidence="1">Belongs to the short-chain fatty acyl-CoA assimilation regulator (ScfR) family.</text>
</comment>
<dbReference type="OrthoDB" id="9794834at2"/>
<dbReference type="PANTHER" id="PTHR43236:SF1">
    <property type="entry name" value="BLL7220 PROTEIN"/>
    <property type="match status" value="1"/>
</dbReference>
<protein>
    <submittedName>
        <fullName evidence="3">Helix-turn-helix domain-containing protein</fullName>
    </submittedName>
</protein>
<dbReference type="Proteomes" id="UP000475582">
    <property type="component" value="Unassembled WGS sequence"/>
</dbReference>
<reference evidence="3 4" key="1">
    <citation type="submission" date="2019-11" db="EMBL/GenBank/DDBJ databases">
        <title>Type strains purchased from KCTC, JCM and DSMZ.</title>
        <authorList>
            <person name="Lu H."/>
        </authorList>
    </citation>
    <scope>NUCLEOTIDE SEQUENCE [LARGE SCALE GENOMIC DNA]</scope>
    <source>
        <strain evidence="3 4">KCTC 22382</strain>
    </source>
</reference>
<accession>A0A6L6PE85</accession>
<dbReference type="EMBL" id="WNKY01000003">
    <property type="protein sequence ID" value="MTV37029.1"/>
    <property type="molecule type" value="Genomic_DNA"/>
</dbReference>
<dbReference type="PANTHER" id="PTHR43236">
    <property type="entry name" value="ANTITOXIN HIGA1"/>
    <property type="match status" value="1"/>
</dbReference>
<dbReference type="InterPro" id="IPR010359">
    <property type="entry name" value="IrrE_HExxH"/>
</dbReference>
<dbReference type="Gene3D" id="1.10.10.2910">
    <property type="match status" value="1"/>
</dbReference>
<comment type="caution">
    <text evidence="3">The sequence shown here is derived from an EMBL/GenBank/DDBJ whole genome shotgun (WGS) entry which is preliminary data.</text>
</comment>
<evidence type="ECO:0000256" key="1">
    <source>
        <dbReference type="ARBA" id="ARBA00007227"/>
    </source>
</evidence>
<dbReference type="SUPFAM" id="SSF47413">
    <property type="entry name" value="lambda repressor-like DNA-binding domains"/>
    <property type="match status" value="1"/>
</dbReference>
<dbReference type="CDD" id="cd00093">
    <property type="entry name" value="HTH_XRE"/>
    <property type="match status" value="1"/>
</dbReference>
<dbReference type="Pfam" id="PF01381">
    <property type="entry name" value="HTH_3"/>
    <property type="match status" value="1"/>
</dbReference>
<dbReference type="Gene3D" id="1.10.260.40">
    <property type="entry name" value="lambda repressor-like DNA-binding domains"/>
    <property type="match status" value="1"/>
</dbReference>
<dbReference type="Pfam" id="PF06114">
    <property type="entry name" value="Peptidase_M78"/>
    <property type="match status" value="1"/>
</dbReference>
<evidence type="ECO:0000313" key="4">
    <source>
        <dbReference type="Proteomes" id="UP000475582"/>
    </source>
</evidence>
<dbReference type="InterPro" id="IPR010982">
    <property type="entry name" value="Lambda_DNA-bd_dom_sf"/>
</dbReference>
<gene>
    <name evidence="3" type="ORF">GM676_05465</name>
</gene>
<dbReference type="GO" id="GO:0003677">
    <property type="term" value="F:DNA binding"/>
    <property type="evidence" value="ECO:0007669"/>
    <property type="project" value="InterPro"/>
</dbReference>
<dbReference type="AlphaFoldDB" id="A0A6L6PE85"/>
<name>A0A6L6PE85_9BURK</name>
<dbReference type="InterPro" id="IPR001387">
    <property type="entry name" value="Cro/C1-type_HTH"/>
</dbReference>
<feature type="domain" description="HTH cro/C1-type" evidence="2">
    <location>
        <begin position="9"/>
        <end position="64"/>
    </location>
</feature>